<reference evidence="2 3" key="1">
    <citation type="submission" date="2020-08" db="EMBL/GenBank/DDBJ databases">
        <title>Sequencing the genomes of 1000 actinobacteria strains.</title>
        <authorList>
            <person name="Klenk H.-P."/>
        </authorList>
    </citation>
    <scope>NUCLEOTIDE SEQUENCE [LARGE SCALE GENOMIC DNA]</scope>
    <source>
        <strain evidence="2 3">DSM 43150</strain>
    </source>
</reference>
<dbReference type="Proteomes" id="UP000631312">
    <property type="component" value="Unassembled WGS sequence"/>
</dbReference>
<evidence type="ECO:0000313" key="1">
    <source>
        <dbReference type="EMBL" id="GIE46359.1"/>
    </source>
</evidence>
<evidence type="ECO:0000313" key="4">
    <source>
        <dbReference type="Proteomes" id="UP000631312"/>
    </source>
</evidence>
<dbReference type="EMBL" id="BOMP01000202">
    <property type="protein sequence ID" value="GIE46359.1"/>
    <property type="molecule type" value="Genomic_DNA"/>
</dbReference>
<reference evidence="1 4" key="2">
    <citation type="submission" date="2021-01" db="EMBL/GenBank/DDBJ databases">
        <title>Whole genome shotgun sequence of Actinoplanes lobatus NBRC 12513.</title>
        <authorList>
            <person name="Komaki H."/>
            <person name="Tamura T."/>
        </authorList>
    </citation>
    <scope>NUCLEOTIDE SEQUENCE [LARGE SCALE GENOMIC DNA]</scope>
    <source>
        <strain evidence="1 4">NBRC 12513</strain>
    </source>
</reference>
<keyword evidence="4" id="KW-1185">Reference proteome</keyword>
<comment type="caution">
    <text evidence="2">The sequence shown here is derived from an EMBL/GenBank/DDBJ whole genome shotgun (WGS) entry which is preliminary data.</text>
</comment>
<dbReference type="EMBL" id="JACHNC010000001">
    <property type="protein sequence ID" value="MBB4751825.1"/>
    <property type="molecule type" value="Genomic_DNA"/>
</dbReference>
<evidence type="ECO:0000313" key="3">
    <source>
        <dbReference type="Proteomes" id="UP000590511"/>
    </source>
</evidence>
<accession>A0A7W7HJU5</accession>
<evidence type="ECO:0000313" key="2">
    <source>
        <dbReference type="EMBL" id="MBB4751825.1"/>
    </source>
</evidence>
<gene>
    <name evidence="1" type="ORF">Alo02nite_92570</name>
    <name evidence="2" type="ORF">BJ964_005986</name>
</gene>
<proteinExistence type="predicted"/>
<dbReference type="Proteomes" id="UP000590511">
    <property type="component" value="Unassembled WGS sequence"/>
</dbReference>
<organism evidence="2 3">
    <name type="scientific">Actinoplanes lobatus</name>
    <dbReference type="NCBI Taxonomy" id="113568"/>
    <lineage>
        <taxon>Bacteria</taxon>
        <taxon>Bacillati</taxon>
        <taxon>Actinomycetota</taxon>
        <taxon>Actinomycetes</taxon>
        <taxon>Micromonosporales</taxon>
        <taxon>Micromonosporaceae</taxon>
        <taxon>Actinoplanes</taxon>
    </lineage>
</organism>
<dbReference type="AlphaFoldDB" id="A0A7W7HJU5"/>
<protein>
    <submittedName>
        <fullName evidence="2">Uncharacterized protein</fullName>
    </submittedName>
</protein>
<sequence>MTVYDIATQLPSIDVVRRRCQALAMLDTIIEGDYYRYDPAWGAGEAGSMRNGSGEEYDIVFTADGAFIRGVYHDSPMFEYADGRLWPGLLDGLPEEFRSQVSEPAFCRPDGTLDASFVLWRRTDDRRWHAGDDIDFSPADVEEDDPDGSWLLNILFEDIVEKYREYADEVWEVDLPLSAIEHVVAFLPLTDAVVQALNPGIDSAHVRVQAEKLGYPLAATAEPAGEDLGSSPVSWRH</sequence>
<dbReference type="RefSeq" id="WP_188123799.1">
    <property type="nucleotide sequence ID" value="NZ_BOMP01000202.1"/>
</dbReference>
<name>A0A7W7HJU5_9ACTN</name>